<dbReference type="Gene3D" id="3.40.190.10">
    <property type="entry name" value="Periplasmic binding protein-like II"/>
    <property type="match status" value="2"/>
</dbReference>
<evidence type="ECO:0000256" key="2">
    <source>
        <dbReference type="SAM" id="SignalP"/>
    </source>
</evidence>
<evidence type="ECO:0000313" key="5">
    <source>
        <dbReference type="Proteomes" id="UP000219621"/>
    </source>
</evidence>
<evidence type="ECO:0000256" key="1">
    <source>
        <dbReference type="ARBA" id="ARBA00022729"/>
    </source>
</evidence>
<accession>A0A286H1I6</accession>
<dbReference type="AlphaFoldDB" id="A0A286H1I6"/>
<dbReference type="Proteomes" id="UP000219621">
    <property type="component" value="Unassembled WGS sequence"/>
</dbReference>
<keyword evidence="5" id="KW-1185">Reference proteome</keyword>
<sequence length="344" mass="36344">MIGKRLLAAGLVACAVVAAPHAAPAQQPARDTVRVTGSSTLYGYATRVAEAFGRVSRHRTPVVESSGTGGGFARFCAGLDLNSPDVVLASRRVFDSEIEACHDNTVDDISEFKVGYGGLVVVRAAGAEPLDLTRRQLWLALAAQVPVNGRLVDNPNRTWRDLGPGLPDTAIRVYGPPPTSGTRDSLVRLALEPACEADSYVAALPEAEKRQVCGALREDGAFINAGEDDSDLVKRVAGNPEAAGIVGFHVAKEAPDRLGYAAIEGVTPSVEAIRDGRYPLIRALYFYLKDDHLGRVAGLKAFVQAFLSDEAVGPEGYLVDEGLIPLAPTELEEMQARASALGGS</sequence>
<organism evidence="4 5">
    <name type="scientific">Caenispirillum bisanense</name>
    <dbReference type="NCBI Taxonomy" id="414052"/>
    <lineage>
        <taxon>Bacteria</taxon>
        <taxon>Pseudomonadati</taxon>
        <taxon>Pseudomonadota</taxon>
        <taxon>Alphaproteobacteria</taxon>
        <taxon>Rhodospirillales</taxon>
        <taxon>Novispirillaceae</taxon>
        <taxon>Caenispirillum</taxon>
    </lineage>
</organism>
<feature type="domain" description="PBP" evidence="3">
    <location>
        <begin position="23"/>
        <end position="310"/>
    </location>
</feature>
<dbReference type="PANTHER" id="PTHR30570">
    <property type="entry name" value="PERIPLASMIC PHOSPHATE BINDING COMPONENT OF PHOSPHATE ABC TRANSPORTER"/>
    <property type="match status" value="1"/>
</dbReference>
<dbReference type="OrthoDB" id="9790048at2"/>
<dbReference type="RefSeq" id="WP_097281605.1">
    <property type="nucleotide sequence ID" value="NZ_OCNJ01000017.1"/>
</dbReference>
<dbReference type="InterPro" id="IPR050811">
    <property type="entry name" value="Phosphate_ABC_transporter"/>
</dbReference>
<evidence type="ECO:0000259" key="3">
    <source>
        <dbReference type="Pfam" id="PF12849"/>
    </source>
</evidence>
<feature type="signal peptide" evidence="2">
    <location>
        <begin position="1"/>
        <end position="25"/>
    </location>
</feature>
<evidence type="ECO:0000313" key="4">
    <source>
        <dbReference type="EMBL" id="SOE01326.1"/>
    </source>
</evidence>
<dbReference type="SUPFAM" id="SSF53850">
    <property type="entry name" value="Periplasmic binding protein-like II"/>
    <property type="match status" value="1"/>
</dbReference>
<dbReference type="EMBL" id="OCNJ01000017">
    <property type="protein sequence ID" value="SOE01326.1"/>
    <property type="molecule type" value="Genomic_DNA"/>
</dbReference>
<proteinExistence type="predicted"/>
<feature type="chain" id="PRO_5012583574" evidence="2">
    <location>
        <begin position="26"/>
        <end position="344"/>
    </location>
</feature>
<keyword evidence="1 2" id="KW-0732">Signal</keyword>
<reference evidence="4 5" key="1">
    <citation type="submission" date="2017-09" db="EMBL/GenBank/DDBJ databases">
        <authorList>
            <person name="Ehlers B."/>
            <person name="Leendertz F.H."/>
        </authorList>
    </citation>
    <scope>NUCLEOTIDE SEQUENCE [LARGE SCALE GENOMIC DNA]</scope>
    <source>
        <strain evidence="4 5">USBA 140</strain>
    </source>
</reference>
<protein>
    <submittedName>
        <fullName evidence="4">Phosphate ABC transporter substrate-binding protein, PhoT family</fullName>
    </submittedName>
</protein>
<dbReference type="InterPro" id="IPR024370">
    <property type="entry name" value="PBP_domain"/>
</dbReference>
<gene>
    <name evidence="4" type="ORF">SAMN05421508_11760</name>
</gene>
<dbReference type="PANTHER" id="PTHR30570:SF1">
    <property type="entry name" value="PHOSPHATE-BINDING PROTEIN PSTS"/>
    <property type="match status" value="1"/>
</dbReference>
<name>A0A286H1I6_9PROT</name>
<dbReference type="Pfam" id="PF12849">
    <property type="entry name" value="PBP_like_2"/>
    <property type="match status" value="1"/>
</dbReference>